<dbReference type="GO" id="GO:0016757">
    <property type="term" value="F:glycosyltransferase activity"/>
    <property type="evidence" value="ECO:0007669"/>
    <property type="project" value="UniProtKB-KW"/>
</dbReference>
<dbReference type="OrthoDB" id="570545at2"/>
<gene>
    <name evidence="4" type="ORF">ESZ50_09090</name>
</gene>
<feature type="domain" description="Glycosyl transferase family 1" evidence="3">
    <location>
        <begin position="318"/>
        <end position="481"/>
    </location>
</feature>
<proteinExistence type="predicted"/>
<dbReference type="Gene3D" id="3.40.50.2000">
    <property type="entry name" value="Glycogen Phosphorylase B"/>
    <property type="match status" value="3"/>
</dbReference>
<dbReference type="PANTHER" id="PTHR12526">
    <property type="entry name" value="GLYCOSYLTRANSFERASE"/>
    <property type="match status" value="1"/>
</dbReference>
<keyword evidence="2 4" id="KW-0808">Transferase</keyword>
<keyword evidence="5" id="KW-1185">Reference proteome</keyword>
<evidence type="ECO:0000256" key="1">
    <source>
        <dbReference type="ARBA" id="ARBA00022676"/>
    </source>
</evidence>
<reference evidence="4 5" key="1">
    <citation type="submission" date="2019-01" db="EMBL/GenBank/DDBJ databases">
        <title>Weissella sp. nov., a novel lactic acid bacterium isolated from animal feces.</title>
        <authorList>
            <person name="Wang L.-T."/>
        </authorList>
    </citation>
    <scope>NUCLEOTIDE SEQUENCE [LARGE SCALE GENOMIC DNA]</scope>
    <source>
        <strain evidence="4 5">8H-2</strain>
    </source>
</reference>
<dbReference type="Proteomes" id="UP000371977">
    <property type="component" value="Unassembled WGS sequence"/>
</dbReference>
<accession>A0A6C2C475</accession>
<dbReference type="EMBL" id="SDGZ01000022">
    <property type="protein sequence ID" value="TYC48356.1"/>
    <property type="molecule type" value="Genomic_DNA"/>
</dbReference>
<evidence type="ECO:0000313" key="5">
    <source>
        <dbReference type="Proteomes" id="UP000371977"/>
    </source>
</evidence>
<dbReference type="AlphaFoldDB" id="A0A6C2C475"/>
<dbReference type="InterPro" id="IPR001296">
    <property type="entry name" value="Glyco_trans_1"/>
</dbReference>
<name>A0A6C2C475_9LACO</name>
<evidence type="ECO:0000256" key="2">
    <source>
        <dbReference type="ARBA" id="ARBA00022679"/>
    </source>
</evidence>
<organism evidence="4 5">
    <name type="scientific">Weissella muntiaci</name>
    <dbReference type="NCBI Taxonomy" id="2508881"/>
    <lineage>
        <taxon>Bacteria</taxon>
        <taxon>Bacillati</taxon>
        <taxon>Bacillota</taxon>
        <taxon>Bacilli</taxon>
        <taxon>Lactobacillales</taxon>
        <taxon>Lactobacillaceae</taxon>
        <taxon>Weissella</taxon>
    </lineage>
</organism>
<dbReference type="PANTHER" id="PTHR12526:SF629">
    <property type="entry name" value="TEICHURONIC ACID BIOSYNTHESIS GLYCOSYLTRANSFERASE TUAH-RELATED"/>
    <property type="match status" value="1"/>
</dbReference>
<dbReference type="SUPFAM" id="SSF53756">
    <property type="entry name" value="UDP-Glycosyltransferase/glycogen phosphorylase"/>
    <property type="match status" value="1"/>
</dbReference>
<protein>
    <submittedName>
        <fullName evidence="4">Glycosyltransferase</fullName>
    </submittedName>
</protein>
<dbReference type="RefSeq" id="WP_148623255.1">
    <property type="nucleotide sequence ID" value="NZ_SDGZ01000022.1"/>
</dbReference>
<dbReference type="Pfam" id="PF00534">
    <property type="entry name" value="Glycos_transf_1"/>
    <property type="match status" value="1"/>
</dbReference>
<comment type="caution">
    <text evidence="4">The sequence shown here is derived from an EMBL/GenBank/DDBJ whole genome shotgun (WGS) entry which is preliminary data.</text>
</comment>
<sequence>MNYFVNENIFTMNSGTEFSAIRRLKMFLDNQIEAKIITRNYNSQLEGDLLNADVSPEYVLNMYDYFQDVVNVPSKDVNVRYTEIIDKNMYHIEGVDANETLIKHAGKTIAKVHIAPGTIGMIGSMDFLNDMNELVTQDIWDRRGFKSSTNYFHPDGTLGAQVFFDRNGRVKIEVTHMNVGDTLQPTMYKLLDYKGQNYRFNTENQLFTFFMNELAAEKPSVFINDRPSLVSAVVAVSNAQGKWQALHNAHAENNRQAGGAPGVVSYLDELFTKYNQDFDGLIVATKQQRDEIMKFHNFKQVVVLPDTFVENVRLPAVSKRNKNKIVYVGRLSYDKKPADVLEILRQVHQKNPAVEVDFYGYATPSTVQEDMNKLVEKYDLKDTVHFKGYQKADELDQALREAALLISTSESEGFGMSILDAMSYGLPVVAYDVKYGPSVLVENMVNGRLVPYGSIQTAANAVLEILDDEEKWTRFSKSSKERAKEYYEKSVWSKWKETQRKVNTLFID</sequence>
<evidence type="ECO:0000313" key="4">
    <source>
        <dbReference type="EMBL" id="TYC48356.1"/>
    </source>
</evidence>
<keyword evidence="1" id="KW-0328">Glycosyltransferase</keyword>
<evidence type="ECO:0000259" key="3">
    <source>
        <dbReference type="Pfam" id="PF00534"/>
    </source>
</evidence>